<keyword evidence="2" id="KW-1185">Reference proteome</keyword>
<sequence>MGDVFPLADVHLFFVRRVGLCLKRRYLEPRAFLSRVASFPATSLQALGLTSF</sequence>
<dbReference type="AlphaFoldDB" id="A0A392UB30"/>
<accession>A0A392UB30</accession>
<dbReference type="EMBL" id="LXQA010759952">
    <property type="protein sequence ID" value="MCI69626.1"/>
    <property type="molecule type" value="Genomic_DNA"/>
</dbReference>
<proteinExistence type="predicted"/>
<evidence type="ECO:0000313" key="1">
    <source>
        <dbReference type="EMBL" id="MCI69626.1"/>
    </source>
</evidence>
<feature type="non-terminal residue" evidence="1">
    <location>
        <position position="52"/>
    </location>
</feature>
<organism evidence="1 2">
    <name type="scientific">Trifolium medium</name>
    <dbReference type="NCBI Taxonomy" id="97028"/>
    <lineage>
        <taxon>Eukaryota</taxon>
        <taxon>Viridiplantae</taxon>
        <taxon>Streptophyta</taxon>
        <taxon>Embryophyta</taxon>
        <taxon>Tracheophyta</taxon>
        <taxon>Spermatophyta</taxon>
        <taxon>Magnoliopsida</taxon>
        <taxon>eudicotyledons</taxon>
        <taxon>Gunneridae</taxon>
        <taxon>Pentapetalae</taxon>
        <taxon>rosids</taxon>
        <taxon>fabids</taxon>
        <taxon>Fabales</taxon>
        <taxon>Fabaceae</taxon>
        <taxon>Papilionoideae</taxon>
        <taxon>50 kb inversion clade</taxon>
        <taxon>NPAAA clade</taxon>
        <taxon>Hologalegina</taxon>
        <taxon>IRL clade</taxon>
        <taxon>Trifolieae</taxon>
        <taxon>Trifolium</taxon>
    </lineage>
</organism>
<dbReference type="Proteomes" id="UP000265520">
    <property type="component" value="Unassembled WGS sequence"/>
</dbReference>
<protein>
    <submittedName>
        <fullName evidence="1">Uncharacterized protein</fullName>
    </submittedName>
</protein>
<reference evidence="1 2" key="1">
    <citation type="journal article" date="2018" name="Front. Plant Sci.">
        <title>Red Clover (Trifolium pratense) and Zigzag Clover (T. medium) - A Picture of Genomic Similarities and Differences.</title>
        <authorList>
            <person name="Dluhosova J."/>
            <person name="Istvanek J."/>
            <person name="Nedelnik J."/>
            <person name="Repkova J."/>
        </authorList>
    </citation>
    <scope>NUCLEOTIDE SEQUENCE [LARGE SCALE GENOMIC DNA]</scope>
    <source>
        <strain evidence="2">cv. 10/8</strain>
        <tissue evidence="1">Leaf</tissue>
    </source>
</reference>
<comment type="caution">
    <text evidence="1">The sequence shown here is derived from an EMBL/GenBank/DDBJ whole genome shotgun (WGS) entry which is preliminary data.</text>
</comment>
<name>A0A392UB30_9FABA</name>
<evidence type="ECO:0000313" key="2">
    <source>
        <dbReference type="Proteomes" id="UP000265520"/>
    </source>
</evidence>